<evidence type="ECO:0000313" key="8">
    <source>
        <dbReference type="EMBL" id="CAI49429.1"/>
    </source>
</evidence>
<keyword evidence="2" id="KW-1003">Cell membrane</keyword>
<evidence type="ECO:0000256" key="4">
    <source>
        <dbReference type="ARBA" id="ARBA00022989"/>
    </source>
</evidence>
<evidence type="ECO:0000256" key="6">
    <source>
        <dbReference type="SAM" id="Phobius"/>
    </source>
</evidence>
<feature type="transmembrane region" description="Helical" evidence="6">
    <location>
        <begin position="380"/>
        <end position="399"/>
    </location>
</feature>
<proteinExistence type="predicted"/>
<dbReference type="GO" id="GO:0022857">
    <property type="term" value="F:transmembrane transporter activity"/>
    <property type="evidence" value="ECO:0007669"/>
    <property type="project" value="InterPro"/>
</dbReference>
<keyword evidence="5 6" id="KW-0472">Membrane</keyword>
<feature type="transmembrane region" description="Helical" evidence="6">
    <location>
        <begin position="12"/>
        <end position="34"/>
    </location>
</feature>
<dbReference type="InterPro" id="IPR050367">
    <property type="entry name" value="APC_superfamily"/>
</dbReference>
<dbReference type="EMBL" id="CR936257">
    <property type="protein sequence ID" value="CAI49429.1"/>
    <property type="molecule type" value="Genomic_DNA"/>
</dbReference>
<feature type="transmembrane region" description="Helical" evidence="6">
    <location>
        <begin position="262"/>
        <end position="285"/>
    </location>
</feature>
<evidence type="ECO:0000256" key="2">
    <source>
        <dbReference type="ARBA" id="ARBA00022475"/>
    </source>
</evidence>
<feature type="transmembrane region" description="Helical" evidence="6">
    <location>
        <begin position="405"/>
        <end position="423"/>
    </location>
</feature>
<evidence type="ECO:0000256" key="3">
    <source>
        <dbReference type="ARBA" id="ARBA00022692"/>
    </source>
</evidence>
<dbReference type="STRING" id="348780.NP_2676A"/>
<feature type="transmembrane region" description="Helical" evidence="6">
    <location>
        <begin position="291"/>
        <end position="312"/>
    </location>
</feature>
<dbReference type="Pfam" id="PF00582">
    <property type="entry name" value="Usp"/>
    <property type="match status" value="1"/>
</dbReference>
<dbReference type="GeneID" id="3703283"/>
<dbReference type="InterPro" id="IPR006016">
    <property type="entry name" value="UspA"/>
</dbReference>
<keyword evidence="9" id="KW-1185">Reference proteome</keyword>
<dbReference type="Proteomes" id="UP000002698">
    <property type="component" value="Chromosome"/>
</dbReference>
<feature type="domain" description="UspA" evidence="7">
    <location>
        <begin position="464"/>
        <end position="598"/>
    </location>
</feature>
<keyword evidence="3 6" id="KW-0812">Transmembrane</keyword>
<dbReference type="CDD" id="cd00293">
    <property type="entry name" value="USP-like"/>
    <property type="match status" value="1"/>
</dbReference>
<dbReference type="eggNOG" id="arCOG00009">
    <property type="taxonomic scope" value="Archaea"/>
</dbReference>
<feature type="transmembrane region" description="Helical" evidence="6">
    <location>
        <begin position="185"/>
        <end position="207"/>
    </location>
</feature>
<name>A0A1U7EWG5_NATPD</name>
<organism evidence="8 9">
    <name type="scientific">Natronomonas pharaonis (strain ATCC 35678 / DSM 2160 / CIP 103997 / JCM 8858 / NBRC 14720 / NCIMB 2260 / Gabara)</name>
    <name type="common">Halobacterium pharaonis</name>
    <dbReference type="NCBI Taxonomy" id="348780"/>
    <lineage>
        <taxon>Archaea</taxon>
        <taxon>Methanobacteriati</taxon>
        <taxon>Methanobacteriota</taxon>
        <taxon>Stenosarchaea group</taxon>
        <taxon>Halobacteria</taxon>
        <taxon>Halobacteriales</taxon>
        <taxon>Natronomonadaceae</taxon>
        <taxon>Natronomonas</taxon>
    </lineage>
</organism>
<evidence type="ECO:0000313" key="9">
    <source>
        <dbReference type="Proteomes" id="UP000002698"/>
    </source>
</evidence>
<dbReference type="GO" id="GO:0005886">
    <property type="term" value="C:plasma membrane"/>
    <property type="evidence" value="ECO:0007669"/>
    <property type="project" value="UniProtKB-SubCell"/>
</dbReference>
<dbReference type="RefSeq" id="WP_011323054.1">
    <property type="nucleotide sequence ID" value="NC_007426.1"/>
</dbReference>
<dbReference type="PANTHER" id="PTHR42770">
    <property type="entry name" value="AMINO ACID TRANSPORTER-RELATED"/>
    <property type="match status" value="1"/>
</dbReference>
<dbReference type="Pfam" id="PF13520">
    <property type="entry name" value="AA_permease_2"/>
    <property type="match status" value="1"/>
</dbReference>
<feature type="transmembrane region" description="Helical" evidence="6">
    <location>
        <begin position="227"/>
        <end position="250"/>
    </location>
</feature>
<dbReference type="KEGG" id="nph:NP_2676A"/>
<feature type="transmembrane region" description="Helical" evidence="6">
    <location>
        <begin position="347"/>
        <end position="368"/>
    </location>
</feature>
<dbReference type="Gene3D" id="1.20.1740.10">
    <property type="entry name" value="Amino acid/polyamine transporter I"/>
    <property type="match status" value="1"/>
</dbReference>
<feature type="transmembrane region" description="Helical" evidence="6">
    <location>
        <begin position="118"/>
        <end position="148"/>
    </location>
</feature>
<protein>
    <submittedName>
        <fullName evidence="8">Transport protein (Probable substrate cationic amino acids)</fullName>
    </submittedName>
</protein>
<dbReference type="AlphaFoldDB" id="A0A1U7EWG5"/>
<comment type="subcellular location">
    <subcellularLocation>
        <location evidence="1">Cell membrane</location>
        <topology evidence="1">Multi-pass membrane protein</topology>
    </subcellularLocation>
</comment>
<dbReference type="InterPro" id="IPR002293">
    <property type="entry name" value="AA/rel_permease1"/>
</dbReference>
<evidence type="ECO:0000256" key="5">
    <source>
        <dbReference type="ARBA" id="ARBA00023136"/>
    </source>
</evidence>
<dbReference type="PANTHER" id="PTHR42770:SF7">
    <property type="entry name" value="MEMBRANE PROTEIN"/>
    <property type="match status" value="1"/>
</dbReference>
<dbReference type="HOGENOM" id="CLU_007946_15_8_2"/>
<sequence length="736" mass="76497">MSDELATDITLTGAVAVGVGTMIGAGVFVLPSLVVAEIGPVLVAAFLLAGLVALLNGLVVSELGTAMPAAGGSHHWVTRTLGPLFGTVAGVADWLGLTVATAFYALGFGVYLDVVVELPAIAFGVVSLSPTQFGAVLAGLGFVALNYVGARVTGWTEIALVGFVVTVLVVLAAEGVRTGRLGDVAGAFGGDAVLTATALVFVSYLGYAKVAALGEELVNPSKTLPRAVLGSIVVVTLLYTVLMLVVDGVVDYDALADEAAILAAAEALFGTVGVAVFALVGLAAMATSANVSVAASSRVAFGMGRMGLVAGWFDNVHPRFSTPYRALQVTGALVVVLVAVGDLLTLAVLASALHLVGYTLLAASLVVVRQVPDYEPDFRVPAYPLVALAAAGASVALVFAMGLDVVAVTVAIGVGAIGWYLLYGRHYATEEGLLPKYLGQRAEELPPLAASAVKAARPETVGHRTLVALSNPRTEADLMALGCAIAAAEDGEVLAVHIVTLPDQVPLARGPTYLDRVDEDPRALLDTASEDSILDVPVETRVIYSHQAVEEVFATARRADADSVVMGWRGRPTFISGRAASVADELAHDLPCDTLVLKDEGFDPSRIVIPTVGTDNDALCAGVARVLQETFNTTVTLLHVVDGEGKRRGGERFLEDWADTHDLDAETIVDTSGDVERAIAEAAADHTMLLISATERGLLSRLVRRTLVYDVVEEVDCTVLLAERPGTRSLRERLIG</sequence>
<feature type="transmembrane region" description="Helical" evidence="6">
    <location>
        <begin position="81"/>
        <end position="106"/>
    </location>
</feature>
<accession>A0A1U7EWG5</accession>
<keyword evidence="4 6" id="KW-1133">Transmembrane helix</keyword>
<dbReference type="EnsemblBacteria" id="CAI49429">
    <property type="protein sequence ID" value="CAI49429"/>
    <property type="gene ID" value="NP_2676A"/>
</dbReference>
<reference evidence="8 9" key="1">
    <citation type="journal article" date="2005" name="Genome Res.">
        <title>Living with two extremes: conclusions from the genome sequence of Natronomonas pharaonis.</title>
        <authorList>
            <person name="Falb M."/>
            <person name="Pfeiffer F."/>
            <person name="Palm P."/>
            <person name="Rodewald K."/>
            <person name="Hickmann V."/>
            <person name="Tittor J."/>
            <person name="Oesterhelt D."/>
        </authorList>
    </citation>
    <scope>NUCLEOTIDE SEQUENCE [LARGE SCALE GENOMIC DNA]</scope>
    <source>
        <strain evidence="9">ATCC 35678 / DSM 2160 / CIP 103997 / JCM 8858 / NBRC 14720 / NCIMB 2260 / Gabara</strain>
    </source>
</reference>
<dbReference type="SUPFAM" id="SSF52402">
    <property type="entry name" value="Adenine nucleotide alpha hydrolases-like"/>
    <property type="match status" value="2"/>
</dbReference>
<feature type="transmembrane region" description="Helical" evidence="6">
    <location>
        <begin position="154"/>
        <end position="173"/>
    </location>
</feature>
<feature type="transmembrane region" description="Helical" evidence="6">
    <location>
        <begin position="324"/>
        <end position="341"/>
    </location>
</feature>
<evidence type="ECO:0000256" key="1">
    <source>
        <dbReference type="ARBA" id="ARBA00004651"/>
    </source>
</evidence>
<dbReference type="Gene3D" id="3.40.50.12370">
    <property type="match status" value="1"/>
</dbReference>
<dbReference type="OrthoDB" id="43026at2157"/>
<evidence type="ECO:0000259" key="7">
    <source>
        <dbReference type="Pfam" id="PF00582"/>
    </source>
</evidence>
<gene>
    <name evidence="8" type="primary">cat3</name>
    <name evidence="8" type="synonym">tp06</name>
    <name evidence="8" type="ordered locus">NP_2676A</name>
</gene>
<feature type="transmembrane region" description="Helical" evidence="6">
    <location>
        <begin position="41"/>
        <end position="61"/>
    </location>
</feature>